<keyword evidence="2" id="KW-1185">Reference proteome</keyword>
<organism evidence="1 2">
    <name type="scientific">Quadrisphaera setariae</name>
    <dbReference type="NCBI Taxonomy" id="2593304"/>
    <lineage>
        <taxon>Bacteria</taxon>
        <taxon>Bacillati</taxon>
        <taxon>Actinomycetota</taxon>
        <taxon>Actinomycetes</taxon>
        <taxon>Kineosporiales</taxon>
        <taxon>Kineosporiaceae</taxon>
        <taxon>Quadrisphaera</taxon>
    </lineage>
</organism>
<dbReference type="OrthoDB" id="4775111at2"/>
<name>A0A5C8ZG24_9ACTN</name>
<dbReference type="EMBL" id="VKAC01000007">
    <property type="protein sequence ID" value="TXR55760.1"/>
    <property type="molecule type" value="Genomic_DNA"/>
</dbReference>
<comment type="caution">
    <text evidence="1">The sequence shown here is derived from an EMBL/GenBank/DDBJ whole genome shotgun (WGS) entry which is preliminary data.</text>
</comment>
<dbReference type="AlphaFoldDB" id="A0A5C8ZG24"/>
<gene>
    <name evidence="1" type="ORF">FMM08_13130</name>
</gene>
<proteinExistence type="predicted"/>
<accession>A0A5C8ZG24</accession>
<sequence length="116" mass="12428">MGTFDIHSDLFELEPLRAPAGLAATGLFTRMGSWTSAHGRTGYVPDEALEAADEDASSAADAIDRLVKAGLWRREGGGYRMLRGPHADPDQALPLWRYSDGDSGGRLIAVDDAPDN</sequence>
<evidence type="ECO:0000313" key="2">
    <source>
        <dbReference type="Proteomes" id="UP000321234"/>
    </source>
</evidence>
<dbReference type="Proteomes" id="UP000321234">
    <property type="component" value="Unassembled WGS sequence"/>
</dbReference>
<reference evidence="1 2" key="1">
    <citation type="submission" date="2019-07" db="EMBL/GenBank/DDBJ databases">
        <title>Quadrisphaera sp. strain DD2A genome sequencing and assembly.</title>
        <authorList>
            <person name="Kim I."/>
        </authorList>
    </citation>
    <scope>NUCLEOTIDE SEQUENCE [LARGE SCALE GENOMIC DNA]</scope>
    <source>
        <strain evidence="1 2">DD2A</strain>
    </source>
</reference>
<evidence type="ECO:0000313" key="1">
    <source>
        <dbReference type="EMBL" id="TXR55760.1"/>
    </source>
</evidence>
<dbReference type="RefSeq" id="WP_147926816.1">
    <property type="nucleotide sequence ID" value="NZ_VKAC01000007.1"/>
</dbReference>
<protein>
    <submittedName>
        <fullName evidence="1">Uncharacterized protein</fullName>
    </submittedName>
</protein>